<proteinExistence type="predicted"/>
<dbReference type="RefSeq" id="WP_146091787.1">
    <property type="nucleotide sequence ID" value="NZ_JBJGBS010000021.1"/>
</dbReference>
<evidence type="ECO:0000313" key="1">
    <source>
        <dbReference type="EMBL" id="MFO3704791.1"/>
    </source>
</evidence>
<dbReference type="EMBL" id="JBJGBS010000021">
    <property type="protein sequence ID" value="MFO3704791.1"/>
    <property type="molecule type" value="Genomic_DNA"/>
</dbReference>
<dbReference type="Proteomes" id="UP001637990">
    <property type="component" value="Unassembled WGS sequence"/>
</dbReference>
<gene>
    <name evidence="1" type="ORF">ACI6Q5_07335</name>
</gene>
<name>A0ABW9MJ71_9XANT</name>
<comment type="caution">
    <text evidence="1">The sequence shown here is derived from an EMBL/GenBank/DDBJ whole genome shotgun (WGS) entry which is preliminary data.</text>
</comment>
<organism evidence="1 2">
    <name type="scientific">Xanthomonas codiaei</name>
    <dbReference type="NCBI Taxonomy" id="56463"/>
    <lineage>
        <taxon>Bacteria</taxon>
        <taxon>Pseudomonadati</taxon>
        <taxon>Pseudomonadota</taxon>
        <taxon>Gammaproteobacteria</taxon>
        <taxon>Lysobacterales</taxon>
        <taxon>Lysobacteraceae</taxon>
        <taxon>Xanthomonas</taxon>
    </lineage>
</organism>
<accession>A0ABW9MJ71</accession>
<evidence type="ECO:0000313" key="2">
    <source>
        <dbReference type="Proteomes" id="UP001637990"/>
    </source>
</evidence>
<protein>
    <submittedName>
        <fullName evidence="1">Uncharacterized protein</fullName>
    </submittedName>
</protein>
<reference evidence="1 2" key="1">
    <citation type="submission" date="2024-11" db="EMBL/GenBank/DDBJ databases">
        <title>Genome sequencing of Xanthomonas codiaei.</title>
        <authorList>
            <person name="Studholme D.J."/>
        </authorList>
    </citation>
    <scope>NUCLEOTIDE SEQUENCE [LARGE SCALE GENOMIC DNA]</scope>
    <source>
        <strain evidence="1 2">NCPPB 4350</strain>
    </source>
</reference>
<sequence length="281" mass="32102">MSTACIIGLPRELRTRFITQAGLYNLDATVVIAERTKSGEYIIVPNPSHAAAAVHAYQNSHDDYSEVRIFALPYAPLPLELRKELIEIKDIQGPKSDGMNEVSWPKYTAFAEHGDFLEALYKKLCELFFPQESLLSEKIKAIARSVKNLNLFENAFETCDEIPKHRFDFAIKATFALRDLVRYNKSEGTLANYFKSRGVKYAATGGGIKYNLTVLKDDKKVYQDEKEDHLKEGDATTPAAATRYYFQAFRIENSFHAAVFYIGIHRDERNKDVIYHRTLKL</sequence>
<keyword evidence="2" id="KW-1185">Reference proteome</keyword>